<feature type="region of interest" description="Disordered" evidence="1">
    <location>
        <begin position="292"/>
        <end position="342"/>
    </location>
</feature>
<evidence type="ECO:0000256" key="1">
    <source>
        <dbReference type="SAM" id="MobiDB-lite"/>
    </source>
</evidence>
<accession>A0A653CE49</accession>
<evidence type="ECO:0000313" key="3">
    <source>
        <dbReference type="Proteomes" id="UP000410492"/>
    </source>
</evidence>
<reference evidence="2 3" key="1">
    <citation type="submission" date="2019-01" db="EMBL/GenBank/DDBJ databases">
        <authorList>
            <person name="Sayadi A."/>
        </authorList>
    </citation>
    <scope>NUCLEOTIDE SEQUENCE [LARGE SCALE GENOMIC DNA]</scope>
</reference>
<feature type="compositionally biased region" description="Basic and acidic residues" evidence="1">
    <location>
        <begin position="316"/>
        <end position="342"/>
    </location>
</feature>
<protein>
    <submittedName>
        <fullName evidence="2">Uncharacterized protein</fullName>
    </submittedName>
</protein>
<dbReference type="EMBL" id="CAACVG010007544">
    <property type="protein sequence ID" value="VEN45999.1"/>
    <property type="molecule type" value="Genomic_DNA"/>
</dbReference>
<organism evidence="2 3">
    <name type="scientific">Callosobruchus maculatus</name>
    <name type="common">Southern cowpea weevil</name>
    <name type="synonym">Pulse bruchid</name>
    <dbReference type="NCBI Taxonomy" id="64391"/>
    <lineage>
        <taxon>Eukaryota</taxon>
        <taxon>Metazoa</taxon>
        <taxon>Ecdysozoa</taxon>
        <taxon>Arthropoda</taxon>
        <taxon>Hexapoda</taxon>
        <taxon>Insecta</taxon>
        <taxon>Pterygota</taxon>
        <taxon>Neoptera</taxon>
        <taxon>Endopterygota</taxon>
        <taxon>Coleoptera</taxon>
        <taxon>Polyphaga</taxon>
        <taxon>Cucujiformia</taxon>
        <taxon>Chrysomeloidea</taxon>
        <taxon>Chrysomelidae</taxon>
        <taxon>Bruchinae</taxon>
        <taxon>Bruchini</taxon>
        <taxon>Callosobruchus</taxon>
    </lineage>
</organism>
<keyword evidence="3" id="KW-1185">Reference proteome</keyword>
<dbReference type="OrthoDB" id="6722465at2759"/>
<name>A0A653CE49_CALMS</name>
<dbReference type="Proteomes" id="UP000410492">
    <property type="component" value="Unassembled WGS sequence"/>
</dbReference>
<sequence>MSSAVMTVNLMLLTVAGPFLLAMILVYAVGPGSLSINHNRTRCLDSETRLVSVIRYIYEDSPWSFQYVGTAIMIGNGIAITVPQAVTVRDYYFFREKFQRMFYLSSGSMFWYNEKAIQRIKDVTFFPYGHDGEGWATGEIVVFHTHGSFPNCTPCDKWLSVSKAPVPEVADRSFSVHGWRDSPTRAYERYVSEHFDAQTAGSIMGGVIYKDKEFWGMMRTSAGQQELFFERHEYEGRITNRSDPAERARVKLYMNFNDILDDFKKRYPEAKIKREEDKAVECGTKCPGRYTTLAKSEAAEETESQQPDEPNEPEEKEPGKKEPEAEEPKEKEPEEDPAKPEE</sequence>
<proteinExistence type="predicted"/>
<gene>
    <name evidence="2" type="ORF">CALMAC_LOCUS8248</name>
</gene>
<dbReference type="AlphaFoldDB" id="A0A653CE49"/>
<evidence type="ECO:0000313" key="2">
    <source>
        <dbReference type="EMBL" id="VEN45999.1"/>
    </source>
</evidence>